<gene>
    <name evidence="1" type="ORF">GCM10009787_19590</name>
</gene>
<proteinExistence type="predicted"/>
<evidence type="ECO:0000313" key="2">
    <source>
        <dbReference type="Proteomes" id="UP001501391"/>
    </source>
</evidence>
<accession>A0ABN3BFG2</accession>
<evidence type="ECO:0000313" key="1">
    <source>
        <dbReference type="EMBL" id="GAA2194276.1"/>
    </source>
</evidence>
<organism evidence="1 2">
    <name type="scientific">Streptomyces bangladeshensis</name>
    <dbReference type="NCBI Taxonomy" id="295352"/>
    <lineage>
        <taxon>Bacteria</taxon>
        <taxon>Bacillati</taxon>
        <taxon>Actinomycetota</taxon>
        <taxon>Actinomycetes</taxon>
        <taxon>Kitasatosporales</taxon>
        <taxon>Streptomycetaceae</taxon>
        <taxon>Streptomyces</taxon>
    </lineage>
</organism>
<dbReference type="EMBL" id="BAAAOQ010000005">
    <property type="protein sequence ID" value="GAA2194276.1"/>
    <property type="molecule type" value="Genomic_DNA"/>
</dbReference>
<sequence length="120" mass="13053">MAGTGVFDPFGIVMSAPNTCRLPGRVLRSVPSRSAPSRPVSSYPHNLFPGTAYAHERHRKIAGQPPVTRQELGFYTIQTLISVPFCQVRSDWGSQAPGDTENNPLIGLPNQHIVGLTYVP</sequence>
<keyword evidence="2" id="KW-1185">Reference proteome</keyword>
<dbReference type="Proteomes" id="UP001501391">
    <property type="component" value="Unassembled WGS sequence"/>
</dbReference>
<name>A0ABN3BFG2_9ACTN</name>
<protein>
    <submittedName>
        <fullName evidence="1">Uncharacterized protein</fullName>
    </submittedName>
</protein>
<reference evidence="1 2" key="1">
    <citation type="journal article" date="2019" name="Int. J. Syst. Evol. Microbiol.">
        <title>The Global Catalogue of Microorganisms (GCM) 10K type strain sequencing project: providing services to taxonomists for standard genome sequencing and annotation.</title>
        <authorList>
            <consortium name="The Broad Institute Genomics Platform"/>
            <consortium name="The Broad Institute Genome Sequencing Center for Infectious Disease"/>
            <person name="Wu L."/>
            <person name="Ma J."/>
        </authorList>
    </citation>
    <scope>NUCLEOTIDE SEQUENCE [LARGE SCALE GENOMIC DNA]</scope>
    <source>
        <strain evidence="1 2">JCM 14924</strain>
    </source>
</reference>
<comment type="caution">
    <text evidence="1">The sequence shown here is derived from an EMBL/GenBank/DDBJ whole genome shotgun (WGS) entry which is preliminary data.</text>
</comment>